<evidence type="ECO:0000256" key="3">
    <source>
        <dbReference type="ARBA" id="ARBA00022475"/>
    </source>
</evidence>
<keyword evidence="5 8" id="KW-1133">Transmembrane helix</keyword>
<dbReference type="Gene3D" id="1.10.287.1260">
    <property type="match status" value="1"/>
</dbReference>
<dbReference type="SUPFAM" id="SSF82861">
    <property type="entry name" value="Mechanosensitive channel protein MscS (YggB), transmembrane region"/>
    <property type="match status" value="1"/>
</dbReference>
<accession>A0A1I3T9T1</accession>
<dbReference type="Gene3D" id="3.30.70.100">
    <property type="match status" value="1"/>
</dbReference>
<dbReference type="InterPro" id="IPR011014">
    <property type="entry name" value="MscS_channel_TM-2"/>
</dbReference>
<evidence type="ECO:0000256" key="5">
    <source>
        <dbReference type="ARBA" id="ARBA00022989"/>
    </source>
</evidence>
<feature type="domain" description="Mechanosensitive ion channel MscS" evidence="9">
    <location>
        <begin position="131"/>
        <end position="197"/>
    </location>
</feature>
<dbReference type="InterPro" id="IPR045276">
    <property type="entry name" value="YbiO_bact"/>
</dbReference>
<feature type="transmembrane region" description="Helical" evidence="8">
    <location>
        <begin position="90"/>
        <end position="109"/>
    </location>
</feature>
<gene>
    <name evidence="12" type="ORF">SAMN05421852_11678</name>
</gene>
<proteinExistence type="inferred from homology"/>
<keyword evidence="13" id="KW-1185">Reference proteome</keyword>
<sequence length="316" mass="35905">MFSSNLVILAEDNNQSSLPESIANKTKNLFINIIQDPIDNLLIPLGEIILIIILTIFAIRIIIGLVDKAFSLSRIESNQANTLRKLINSMVRYTFYFISILTILSVFGINLAPVLAGAGILGIAIGFGAQNLVKDVITGFFLIFERQMEVGDFVEINGKIKGTVEEVGLRITKIREFNQRLHYLSNGMITHVTNYNREKMRAIIPVTVPYETNLDITMNALQEICEQIKKKYEDHLIEPPEIMGITQLDTNGVQFTITAICNPAEYWSLEREMRKEIVFVLQRHGIEISYSRRVIYTPEQAQQLQVQGKEKEMVKV</sequence>
<comment type="subcellular location">
    <subcellularLocation>
        <location evidence="1">Cell membrane</location>
        <topology evidence="1">Multi-pass membrane protein</topology>
    </subcellularLocation>
</comment>
<feature type="domain" description="Mechanosensitive ion channel MscS C-terminal" evidence="10">
    <location>
        <begin position="204"/>
        <end position="288"/>
    </location>
</feature>
<evidence type="ECO:0000256" key="6">
    <source>
        <dbReference type="ARBA" id="ARBA00023136"/>
    </source>
</evidence>
<evidence type="ECO:0000313" key="12">
    <source>
        <dbReference type="EMBL" id="SFJ67715.1"/>
    </source>
</evidence>
<evidence type="ECO:0000256" key="1">
    <source>
        <dbReference type="ARBA" id="ARBA00004651"/>
    </source>
</evidence>
<evidence type="ECO:0000256" key="2">
    <source>
        <dbReference type="ARBA" id="ARBA00008017"/>
    </source>
</evidence>
<feature type="transmembrane region" description="Helical" evidence="8">
    <location>
        <begin position="48"/>
        <end position="70"/>
    </location>
</feature>
<dbReference type="OrthoDB" id="9809206at2"/>
<evidence type="ECO:0000259" key="9">
    <source>
        <dbReference type="Pfam" id="PF00924"/>
    </source>
</evidence>
<dbReference type="PANTHER" id="PTHR30460:SF0">
    <property type="entry name" value="MODERATE CONDUCTANCE MECHANOSENSITIVE CHANNEL YBIO"/>
    <property type="match status" value="1"/>
</dbReference>
<dbReference type="InterPro" id="IPR006685">
    <property type="entry name" value="MscS_channel_2nd"/>
</dbReference>
<evidence type="ECO:0000256" key="8">
    <source>
        <dbReference type="SAM" id="Phobius"/>
    </source>
</evidence>
<keyword evidence="4 8" id="KW-0812">Transmembrane</keyword>
<dbReference type="SUPFAM" id="SSF82689">
    <property type="entry name" value="Mechanosensitive channel protein MscS (YggB), C-terminal domain"/>
    <property type="match status" value="1"/>
</dbReference>
<dbReference type="GO" id="GO:0008381">
    <property type="term" value="F:mechanosensitive monoatomic ion channel activity"/>
    <property type="evidence" value="ECO:0007669"/>
    <property type="project" value="InterPro"/>
</dbReference>
<feature type="domain" description="Mechanosensitive ion channel transmembrane helices 2/3" evidence="11">
    <location>
        <begin position="90"/>
        <end position="130"/>
    </location>
</feature>
<evidence type="ECO:0000259" key="10">
    <source>
        <dbReference type="Pfam" id="PF21082"/>
    </source>
</evidence>
<dbReference type="AlphaFoldDB" id="A0A1I3T9T1"/>
<name>A0A1I3T9T1_9BACL</name>
<reference evidence="12 13" key="1">
    <citation type="submission" date="2016-10" db="EMBL/GenBank/DDBJ databases">
        <authorList>
            <person name="de Groot N.N."/>
        </authorList>
    </citation>
    <scope>NUCLEOTIDE SEQUENCE [LARGE SCALE GENOMIC DNA]</scope>
    <source>
        <strain evidence="12 13">DSM 44778</strain>
    </source>
</reference>
<dbReference type="Pfam" id="PF00924">
    <property type="entry name" value="MS_channel_2nd"/>
    <property type="match status" value="1"/>
</dbReference>
<organism evidence="12 13">
    <name type="scientific">Thermoflavimicrobium dichotomicum</name>
    <dbReference type="NCBI Taxonomy" id="46223"/>
    <lineage>
        <taxon>Bacteria</taxon>
        <taxon>Bacillati</taxon>
        <taxon>Bacillota</taxon>
        <taxon>Bacilli</taxon>
        <taxon>Bacillales</taxon>
        <taxon>Thermoactinomycetaceae</taxon>
        <taxon>Thermoflavimicrobium</taxon>
    </lineage>
</organism>
<dbReference type="STRING" id="46223.SAMN05421852_11678"/>
<dbReference type="InterPro" id="IPR049142">
    <property type="entry name" value="MS_channel_1st"/>
</dbReference>
<dbReference type="InterPro" id="IPR049278">
    <property type="entry name" value="MS_channel_C"/>
</dbReference>
<dbReference type="PANTHER" id="PTHR30460">
    <property type="entry name" value="MODERATE CONDUCTANCE MECHANOSENSITIVE CHANNEL YBIO"/>
    <property type="match status" value="1"/>
</dbReference>
<dbReference type="Pfam" id="PF21082">
    <property type="entry name" value="MS_channel_3rd"/>
    <property type="match status" value="1"/>
</dbReference>
<dbReference type="InterPro" id="IPR023408">
    <property type="entry name" value="MscS_beta-dom_sf"/>
</dbReference>
<dbReference type="RefSeq" id="WP_093231091.1">
    <property type="nucleotide sequence ID" value="NZ_FORR01000016.1"/>
</dbReference>
<evidence type="ECO:0000313" key="13">
    <source>
        <dbReference type="Proteomes" id="UP000199545"/>
    </source>
</evidence>
<dbReference type="InterPro" id="IPR010920">
    <property type="entry name" value="LSM_dom_sf"/>
</dbReference>
<dbReference type="SUPFAM" id="SSF50182">
    <property type="entry name" value="Sm-like ribonucleoproteins"/>
    <property type="match status" value="1"/>
</dbReference>
<keyword evidence="6 8" id="KW-0472">Membrane</keyword>
<dbReference type="FunFam" id="2.30.30.60:FF:000001">
    <property type="entry name" value="MscS Mechanosensitive ion channel"/>
    <property type="match status" value="1"/>
</dbReference>
<dbReference type="Pfam" id="PF21088">
    <property type="entry name" value="MS_channel_1st"/>
    <property type="match status" value="1"/>
</dbReference>
<dbReference type="Gene3D" id="2.30.30.60">
    <property type="match status" value="1"/>
</dbReference>
<comment type="similarity">
    <text evidence="2">Belongs to the MscS (TC 1.A.23) family.</text>
</comment>
<evidence type="ECO:0000259" key="11">
    <source>
        <dbReference type="Pfam" id="PF21088"/>
    </source>
</evidence>
<evidence type="ECO:0000256" key="7">
    <source>
        <dbReference type="ARBA" id="ARBA00059688"/>
    </source>
</evidence>
<protein>
    <submittedName>
        <fullName evidence="12">Small conductance mechanosensitive channel</fullName>
    </submittedName>
</protein>
<evidence type="ECO:0000256" key="4">
    <source>
        <dbReference type="ARBA" id="ARBA00022692"/>
    </source>
</evidence>
<comment type="function">
    <text evidence="7">May play a role in resistance to osmotic downshock.</text>
</comment>
<dbReference type="EMBL" id="FORR01000016">
    <property type="protein sequence ID" value="SFJ67715.1"/>
    <property type="molecule type" value="Genomic_DNA"/>
</dbReference>
<dbReference type="GO" id="GO:0005886">
    <property type="term" value="C:plasma membrane"/>
    <property type="evidence" value="ECO:0007669"/>
    <property type="project" value="UniProtKB-SubCell"/>
</dbReference>
<keyword evidence="3" id="KW-1003">Cell membrane</keyword>
<dbReference type="Proteomes" id="UP000199545">
    <property type="component" value="Unassembled WGS sequence"/>
</dbReference>
<dbReference type="InterPro" id="IPR011066">
    <property type="entry name" value="MscS_channel_C_sf"/>
</dbReference>